<protein>
    <recommendedName>
        <fullName evidence="10">Sialate O-acetylesterase domain-containing protein</fullName>
    </recommendedName>
</protein>
<evidence type="ECO:0000313" key="9">
    <source>
        <dbReference type="Proteomes" id="UP000078459"/>
    </source>
</evidence>
<dbReference type="NCBIfam" id="NF033679">
    <property type="entry name" value="DNRLRE_dom"/>
    <property type="match status" value="1"/>
</dbReference>
<feature type="domain" description="Sialate O-acetylesterase" evidence="5">
    <location>
        <begin position="661"/>
        <end position="886"/>
    </location>
</feature>
<comment type="subcellular location">
    <subcellularLocation>
        <location evidence="1">Secreted</location>
    </subcellularLocation>
</comment>
<dbReference type="InterPro" id="IPR026444">
    <property type="entry name" value="Secre_tail"/>
</dbReference>
<feature type="domain" description="Sialate O-acetylesterase" evidence="5">
    <location>
        <begin position="288"/>
        <end position="484"/>
    </location>
</feature>
<proteinExistence type="predicted"/>
<dbReference type="Proteomes" id="UP000078459">
    <property type="component" value="Unassembled WGS sequence"/>
</dbReference>
<dbReference type="Pfam" id="PF24517">
    <property type="entry name" value="CBM96"/>
    <property type="match status" value="1"/>
</dbReference>
<evidence type="ECO:0000256" key="1">
    <source>
        <dbReference type="ARBA" id="ARBA00004613"/>
    </source>
</evidence>
<dbReference type="PANTHER" id="PTHR22901">
    <property type="entry name" value="SIALATE O-ACETYLESTERASE"/>
    <property type="match status" value="1"/>
</dbReference>
<evidence type="ECO:0000259" key="5">
    <source>
        <dbReference type="Pfam" id="PF03629"/>
    </source>
</evidence>
<dbReference type="InterPro" id="IPR005181">
    <property type="entry name" value="SASA"/>
</dbReference>
<feature type="domain" description="Carbohydrate-binding module family 96" evidence="7">
    <location>
        <begin position="31"/>
        <end position="189"/>
    </location>
</feature>
<dbReference type="EMBL" id="LWHJ01000011">
    <property type="protein sequence ID" value="OAQ42033.1"/>
    <property type="molecule type" value="Genomic_DNA"/>
</dbReference>
<dbReference type="GO" id="GO:0005576">
    <property type="term" value="C:extracellular region"/>
    <property type="evidence" value="ECO:0007669"/>
    <property type="project" value="UniProtKB-SubCell"/>
</dbReference>
<keyword evidence="9" id="KW-1185">Reference proteome</keyword>
<dbReference type="InterPro" id="IPR036514">
    <property type="entry name" value="SGNH_hydro_sf"/>
</dbReference>
<dbReference type="GO" id="GO:0005975">
    <property type="term" value="P:carbohydrate metabolic process"/>
    <property type="evidence" value="ECO:0007669"/>
    <property type="project" value="TreeGrafter"/>
</dbReference>
<feature type="domain" description="Secretion system C-terminal sorting" evidence="6">
    <location>
        <begin position="1001"/>
        <end position="1068"/>
    </location>
</feature>
<dbReference type="AlphaFoldDB" id="A0A179DNE5"/>
<dbReference type="NCBIfam" id="TIGR04183">
    <property type="entry name" value="Por_Secre_tail"/>
    <property type="match status" value="1"/>
</dbReference>
<dbReference type="OrthoDB" id="9816001at2"/>
<keyword evidence="4" id="KW-0378">Hydrolase</keyword>
<dbReference type="InterPro" id="IPR013783">
    <property type="entry name" value="Ig-like_fold"/>
</dbReference>
<evidence type="ECO:0000256" key="3">
    <source>
        <dbReference type="ARBA" id="ARBA00022729"/>
    </source>
</evidence>
<dbReference type="RefSeq" id="WP_068821064.1">
    <property type="nucleotide sequence ID" value="NZ_LWHJ01000011.1"/>
</dbReference>
<organism evidence="8 9">
    <name type="scientific">Pedobacter psychrophilus</name>
    <dbReference type="NCBI Taxonomy" id="1826909"/>
    <lineage>
        <taxon>Bacteria</taxon>
        <taxon>Pseudomonadati</taxon>
        <taxon>Bacteroidota</taxon>
        <taxon>Sphingobacteriia</taxon>
        <taxon>Sphingobacteriales</taxon>
        <taxon>Sphingobacteriaceae</taxon>
        <taxon>Pedobacter</taxon>
    </lineage>
</organism>
<dbReference type="Pfam" id="PF03629">
    <property type="entry name" value="SASA"/>
    <property type="match status" value="2"/>
</dbReference>
<evidence type="ECO:0000259" key="6">
    <source>
        <dbReference type="Pfam" id="PF18962"/>
    </source>
</evidence>
<comment type="caution">
    <text evidence="8">The sequence shown here is derived from an EMBL/GenBank/DDBJ whole genome shotgun (WGS) entry which is preliminary data.</text>
</comment>
<accession>A0A179DNE5</accession>
<gene>
    <name evidence="8" type="ORF">A5893_02655</name>
</gene>
<name>A0A179DNE5_9SPHI</name>
<evidence type="ECO:0000256" key="2">
    <source>
        <dbReference type="ARBA" id="ARBA00022525"/>
    </source>
</evidence>
<keyword evidence="2" id="KW-0964">Secreted</keyword>
<dbReference type="Gene3D" id="3.40.50.1110">
    <property type="entry name" value="SGNH hydrolase"/>
    <property type="match status" value="2"/>
</dbReference>
<keyword evidence="3" id="KW-0732">Signal</keyword>
<dbReference type="SUPFAM" id="SSF52266">
    <property type="entry name" value="SGNH hydrolase"/>
    <property type="match status" value="2"/>
</dbReference>
<dbReference type="PANTHER" id="PTHR22901:SF0">
    <property type="entry name" value="SIALATE O-ACETYLESTERASE"/>
    <property type="match status" value="1"/>
</dbReference>
<sequence length="1078" mass="117389">MIKTFTKLAYTALLTLIYMLCSFTGIAQIITTLNPIADASVWQGGATNNYGSTTFQIKGSPSGQTRIGYVKFDLGTTAVADVKSAKFRMFVNSYPASSSSNVVVSSTSENWVESTLNYNNRPALNTALASVNITASGVYYEWDVTNYFKTLLATNTIVSFGLSDPSNSDKTIVFNKKEDATNKPELVISDTPSPSTNTVPVTFNNLFSDYAIIQQQKTATPLFGFAGIGTQITVTPSWNNTAYTGITDINGMWRINVATPVANGISYSIEAKDEDGHSKTINNIKLGEVWFCAGQSNMEMRLKGFGSNPVTSPIANGQALINAANDPDLRMFTLPTTLSIDPKTNLTGTWNEANPTNAEFFSAIAYQYALALKAKLNVPVGVIVTAVGGIPIQSLMSKESLKPFPEVTVPITLDNDKATPTSVYNGMVSPVAGYGIKGFIWYQGESNRQEPDLYKRLFPAMITDYRSKWNDTNLPFYFVQIAPNNYSVPFGGAIMREVLYDSYKSIPNTGISLPMEVGEANEIHYADKTTPANRLSFIALNKTYGFTNIPYLGPEFKSISFLGNKATLSFNYATGLKIKGNATSLFEIAGGDKVFVPATAVINNLTNQIEVVATNPAQVLNPAFVRYAFSNFVVGNLFNGDDLPASSFRTKNYDIDVDSNFHVYLLTGQSNMSGRGSLSQDTYVPNPRIKMLKLDGTWVKATNPLHGELEPGEAQVGPGISFAVKMLENADPNVTIGLIPTAIGGQSISVFAPGVTNTRTNKSIYDESVKYVLAAQTKGVLKGILFHQGEADNSRASSWVTDIKALISNFRTTFNQPKLPFVFGEMGRYAANPTKYGNILAVMPGVNADVPFTALVSSAGLTDIGDITHFNTASAVILGQRYADAMKGVLTTLPVTLTKFTATKKTEGALIQWTTASELNNDRFELERSTDGKLFSNIATVKGKGTSSALNNYSFTEKNPNNGVNYYRLVQYDLDGKISISDVVALTFDLLDNGNDFAIMIYPNPTKEKIFVNLKAAQNTQVKVAIYNLQGKLMKQLSFSEDELIQQDIQELKTGVYILRVNDANTNKLIGESKFLKN</sequence>
<dbReference type="GO" id="GO:0001681">
    <property type="term" value="F:sialate O-acetylesterase activity"/>
    <property type="evidence" value="ECO:0007669"/>
    <property type="project" value="InterPro"/>
</dbReference>
<dbReference type="Gene3D" id="2.60.40.10">
    <property type="entry name" value="Immunoglobulins"/>
    <property type="match status" value="1"/>
</dbReference>
<evidence type="ECO:0000313" key="8">
    <source>
        <dbReference type="EMBL" id="OAQ42033.1"/>
    </source>
</evidence>
<evidence type="ECO:0008006" key="10">
    <source>
        <dbReference type="Google" id="ProtNLM"/>
    </source>
</evidence>
<reference evidence="8 9" key="1">
    <citation type="submission" date="2016-04" db="EMBL/GenBank/DDBJ databases">
        <authorList>
            <person name="Evans L.H."/>
            <person name="Alamgir A."/>
            <person name="Owens N."/>
            <person name="Weber N.D."/>
            <person name="Virtaneva K."/>
            <person name="Barbian K."/>
            <person name="Babar A."/>
            <person name="Rosenke K."/>
        </authorList>
    </citation>
    <scope>NUCLEOTIDE SEQUENCE [LARGE SCALE GENOMIC DNA]</scope>
    <source>
        <strain evidence="8 9">CCM 8644</strain>
    </source>
</reference>
<dbReference type="InterPro" id="IPR039329">
    <property type="entry name" value="SIAE"/>
</dbReference>
<reference evidence="8 9" key="2">
    <citation type="submission" date="2016-06" db="EMBL/GenBank/DDBJ databases">
        <title>Pedobacter psychrophilus sp. nov., isolated from Antarctic fragmentary rock.</title>
        <authorList>
            <person name="Svec P."/>
        </authorList>
    </citation>
    <scope>NUCLEOTIDE SEQUENCE [LARGE SCALE GENOMIC DNA]</scope>
    <source>
        <strain evidence="8 9">CCM 8644</strain>
    </source>
</reference>
<dbReference type="Pfam" id="PF18962">
    <property type="entry name" value="Por_Secre_tail"/>
    <property type="match status" value="1"/>
</dbReference>
<evidence type="ECO:0000259" key="7">
    <source>
        <dbReference type="Pfam" id="PF24517"/>
    </source>
</evidence>
<dbReference type="InterPro" id="IPR055372">
    <property type="entry name" value="CBM96"/>
</dbReference>
<evidence type="ECO:0000256" key="4">
    <source>
        <dbReference type="ARBA" id="ARBA00022801"/>
    </source>
</evidence>
<dbReference type="STRING" id="1826909.A5893_02655"/>